<evidence type="ECO:0000256" key="5">
    <source>
        <dbReference type="ARBA" id="ARBA00022692"/>
    </source>
</evidence>
<dbReference type="STRING" id="526729.SAMN04324258_2103"/>
<evidence type="ECO:0000256" key="8">
    <source>
        <dbReference type="ARBA" id="ARBA00023136"/>
    </source>
</evidence>
<keyword evidence="5 11" id="KW-0812">Transmembrane</keyword>
<evidence type="ECO:0000256" key="11">
    <source>
        <dbReference type="SAM" id="Phobius"/>
    </source>
</evidence>
<feature type="transmembrane region" description="Helical" evidence="11">
    <location>
        <begin position="371"/>
        <end position="395"/>
    </location>
</feature>
<evidence type="ECO:0000313" key="13">
    <source>
        <dbReference type="EMBL" id="SKC61757.1"/>
    </source>
</evidence>
<feature type="transmembrane region" description="Helical" evidence="11">
    <location>
        <begin position="155"/>
        <end position="177"/>
    </location>
</feature>
<evidence type="ECO:0000256" key="7">
    <source>
        <dbReference type="ARBA" id="ARBA00022989"/>
    </source>
</evidence>
<dbReference type="EMBL" id="FUZQ01000003">
    <property type="protein sequence ID" value="SKC61757.1"/>
    <property type="molecule type" value="Genomic_DNA"/>
</dbReference>
<dbReference type="CDD" id="cd17369">
    <property type="entry name" value="MFS_ShiA_like"/>
    <property type="match status" value="1"/>
</dbReference>
<sequence length="445" mass="47525">MTSQQSTIGKPATNLRVLVGSLSGSAIEWFDFFLYATAAALIFDKQFFPTDDPAISLMLSYLSLSLTFFIRPFGGIVFSHIGDRIGRKKTLVITLSLMGGATVAIGLLPTYAQVGVLAPALLILCRVIQGLAIGGEWGGALLLAYEYAPKHRRGFFGSVPQTGVTIGMLLSTIAFALVSSLPSESFESWGWRLPFIASVVLVFVGLWIRKGLAETPAFREAKESGNVAKLPIKDTLRDHWRSVLVAVGAKVVETGPFYIFATFVVSYATGTIGMQQSVVLNAVSAGAFVSTFAILAMGRLSDRFGRPPVFLGGTVLIALFAAPFFLLLDLRVDWAVYAAVVIGLGIVWPPVTATLGTLMSETFTTRVRYTGVTLGYQIGAALAGGTAPLLATWLLSRFDGAWWPIAAYMVGLALVALVAVSLSGRVVRSERARIAAREAREAVAA</sequence>
<feature type="transmembrane region" description="Helical" evidence="11">
    <location>
        <begin position="90"/>
        <end position="111"/>
    </location>
</feature>
<keyword evidence="7 11" id="KW-1133">Transmembrane helix</keyword>
<feature type="transmembrane region" description="Helical" evidence="11">
    <location>
        <begin position="21"/>
        <end position="43"/>
    </location>
</feature>
<dbReference type="OrthoDB" id="8953821at2"/>
<feature type="transmembrane region" description="Helical" evidence="11">
    <location>
        <begin position="278"/>
        <end position="297"/>
    </location>
</feature>
<proteinExistence type="inferred from homology"/>
<dbReference type="Gene3D" id="1.20.1250.20">
    <property type="entry name" value="MFS general substrate transporter like domains"/>
    <property type="match status" value="2"/>
</dbReference>
<feature type="domain" description="Major facilitator superfamily (MFS) profile" evidence="12">
    <location>
        <begin position="17"/>
        <end position="431"/>
    </location>
</feature>
<protein>
    <recommendedName>
        <fullName evidence="10">Putative proline/betaine transporter</fullName>
    </recommendedName>
</protein>
<keyword evidence="6" id="KW-0769">Symport</keyword>
<reference evidence="13 14" key="1">
    <citation type="submission" date="2017-02" db="EMBL/GenBank/DDBJ databases">
        <authorList>
            <person name="Peterson S.W."/>
        </authorList>
    </citation>
    <scope>NUCLEOTIDE SEQUENCE [LARGE SCALE GENOMIC DNA]</scope>
    <source>
        <strain evidence="13 14">DSM 21481</strain>
    </source>
</reference>
<dbReference type="InterPro" id="IPR036259">
    <property type="entry name" value="MFS_trans_sf"/>
</dbReference>
<evidence type="ECO:0000256" key="3">
    <source>
        <dbReference type="ARBA" id="ARBA00022448"/>
    </source>
</evidence>
<dbReference type="GO" id="GO:0005886">
    <property type="term" value="C:plasma membrane"/>
    <property type="evidence" value="ECO:0007669"/>
    <property type="project" value="UniProtKB-SubCell"/>
</dbReference>
<feature type="transmembrane region" description="Helical" evidence="11">
    <location>
        <begin position="55"/>
        <end position="78"/>
    </location>
</feature>
<comment type="similarity">
    <text evidence="2">Belongs to the major facilitator superfamily. Metabolite:H+ Symporter (MHS) family (TC 2.A.1.6) family.</text>
</comment>
<organism evidence="13 14">
    <name type="scientific">Krasilnikoviella flava</name>
    <dbReference type="NCBI Taxonomy" id="526729"/>
    <lineage>
        <taxon>Bacteria</taxon>
        <taxon>Bacillati</taxon>
        <taxon>Actinomycetota</taxon>
        <taxon>Actinomycetes</taxon>
        <taxon>Micrococcales</taxon>
        <taxon>Promicromonosporaceae</taxon>
        <taxon>Krasilnikoviella</taxon>
    </lineage>
</organism>
<accession>A0A1T5KDL1</accession>
<evidence type="ECO:0000256" key="1">
    <source>
        <dbReference type="ARBA" id="ARBA00004651"/>
    </source>
</evidence>
<feature type="transmembrane region" description="Helical" evidence="11">
    <location>
        <begin position="117"/>
        <end position="143"/>
    </location>
</feature>
<dbReference type="Pfam" id="PF07690">
    <property type="entry name" value="MFS_1"/>
    <property type="match status" value="1"/>
</dbReference>
<dbReference type="InterPro" id="IPR011701">
    <property type="entry name" value="MFS"/>
</dbReference>
<dbReference type="AlphaFoldDB" id="A0A1T5KDL1"/>
<dbReference type="RefSeq" id="WP_079574160.1">
    <property type="nucleotide sequence ID" value="NZ_FUZQ01000003.1"/>
</dbReference>
<gene>
    <name evidence="13" type="ORF">SAMN04324258_2103</name>
</gene>
<evidence type="ECO:0000256" key="9">
    <source>
        <dbReference type="ARBA" id="ARBA00037295"/>
    </source>
</evidence>
<dbReference type="PANTHER" id="PTHR43045">
    <property type="entry name" value="SHIKIMATE TRANSPORTER"/>
    <property type="match status" value="1"/>
</dbReference>
<dbReference type="InterPro" id="IPR005829">
    <property type="entry name" value="Sugar_transporter_CS"/>
</dbReference>
<evidence type="ECO:0000256" key="2">
    <source>
        <dbReference type="ARBA" id="ARBA00008240"/>
    </source>
</evidence>
<dbReference type="GO" id="GO:0015293">
    <property type="term" value="F:symporter activity"/>
    <property type="evidence" value="ECO:0007669"/>
    <property type="project" value="UniProtKB-KW"/>
</dbReference>
<keyword evidence="4" id="KW-1003">Cell membrane</keyword>
<name>A0A1T5KDL1_9MICO</name>
<keyword evidence="3" id="KW-0813">Transport</keyword>
<feature type="transmembrane region" description="Helical" evidence="11">
    <location>
        <begin position="243"/>
        <end position="266"/>
    </location>
</feature>
<dbReference type="FunFam" id="1.20.1250.20:FF:000001">
    <property type="entry name" value="Dicarboxylate MFS transporter"/>
    <property type="match status" value="1"/>
</dbReference>
<keyword evidence="14" id="KW-1185">Reference proteome</keyword>
<feature type="transmembrane region" description="Helical" evidence="11">
    <location>
        <begin position="334"/>
        <end position="359"/>
    </location>
</feature>
<comment type="subcellular location">
    <subcellularLocation>
        <location evidence="1">Cell membrane</location>
        <topology evidence="1">Multi-pass membrane protein</topology>
    </subcellularLocation>
</comment>
<evidence type="ECO:0000313" key="14">
    <source>
        <dbReference type="Proteomes" id="UP000189777"/>
    </source>
</evidence>
<evidence type="ECO:0000256" key="10">
    <source>
        <dbReference type="ARBA" id="ARBA00039918"/>
    </source>
</evidence>
<evidence type="ECO:0000259" key="12">
    <source>
        <dbReference type="PROSITE" id="PS50850"/>
    </source>
</evidence>
<comment type="function">
    <text evidence="9">May be a proton symporter involved in the uptake of osmolytes such as proline and glycine betaine.</text>
</comment>
<dbReference type="PROSITE" id="PS00217">
    <property type="entry name" value="SUGAR_TRANSPORT_2"/>
    <property type="match status" value="1"/>
</dbReference>
<dbReference type="Proteomes" id="UP000189777">
    <property type="component" value="Unassembled WGS sequence"/>
</dbReference>
<feature type="transmembrane region" description="Helical" evidence="11">
    <location>
        <begin position="189"/>
        <end position="208"/>
    </location>
</feature>
<dbReference type="PROSITE" id="PS50850">
    <property type="entry name" value="MFS"/>
    <property type="match status" value="1"/>
</dbReference>
<keyword evidence="8 11" id="KW-0472">Membrane</keyword>
<feature type="transmembrane region" description="Helical" evidence="11">
    <location>
        <begin position="401"/>
        <end position="423"/>
    </location>
</feature>
<dbReference type="PANTHER" id="PTHR43045:SF1">
    <property type="entry name" value="SHIKIMATE TRANSPORTER"/>
    <property type="match status" value="1"/>
</dbReference>
<evidence type="ECO:0000256" key="6">
    <source>
        <dbReference type="ARBA" id="ARBA00022847"/>
    </source>
</evidence>
<feature type="transmembrane region" description="Helical" evidence="11">
    <location>
        <begin position="309"/>
        <end position="328"/>
    </location>
</feature>
<dbReference type="SUPFAM" id="SSF103473">
    <property type="entry name" value="MFS general substrate transporter"/>
    <property type="match status" value="1"/>
</dbReference>
<evidence type="ECO:0000256" key="4">
    <source>
        <dbReference type="ARBA" id="ARBA00022475"/>
    </source>
</evidence>
<dbReference type="InterPro" id="IPR020846">
    <property type="entry name" value="MFS_dom"/>
</dbReference>